<keyword evidence="3" id="KW-1185">Reference proteome</keyword>
<protein>
    <submittedName>
        <fullName evidence="2">Uncharacterized protein</fullName>
    </submittedName>
</protein>
<feature type="compositionally biased region" description="Basic residues" evidence="1">
    <location>
        <begin position="1"/>
        <end position="11"/>
    </location>
</feature>
<sequence>MTWTKWQKKKASTGGKKSTTKRGKGHARILRALIRTKFFYARWRMEGFLEAFGVVLDRAEALQQQWQQEQAENLDINRENHEENDEGREEDSDNDDEGRNEDDGDESED</sequence>
<evidence type="ECO:0000256" key="1">
    <source>
        <dbReference type="SAM" id="MobiDB-lite"/>
    </source>
</evidence>
<organism evidence="2 3">
    <name type="scientific">Dendrothele bispora (strain CBS 962.96)</name>
    <dbReference type="NCBI Taxonomy" id="1314807"/>
    <lineage>
        <taxon>Eukaryota</taxon>
        <taxon>Fungi</taxon>
        <taxon>Dikarya</taxon>
        <taxon>Basidiomycota</taxon>
        <taxon>Agaricomycotina</taxon>
        <taxon>Agaricomycetes</taxon>
        <taxon>Agaricomycetidae</taxon>
        <taxon>Agaricales</taxon>
        <taxon>Agaricales incertae sedis</taxon>
        <taxon>Dendrothele</taxon>
    </lineage>
</organism>
<evidence type="ECO:0000313" key="3">
    <source>
        <dbReference type="Proteomes" id="UP000297245"/>
    </source>
</evidence>
<feature type="compositionally biased region" description="Acidic residues" evidence="1">
    <location>
        <begin position="82"/>
        <end position="109"/>
    </location>
</feature>
<evidence type="ECO:0000313" key="2">
    <source>
        <dbReference type="EMBL" id="THU76814.1"/>
    </source>
</evidence>
<dbReference type="Proteomes" id="UP000297245">
    <property type="component" value="Unassembled WGS sequence"/>
</dbReference>
<reference evidence="2 3" key="1">
    <citation type="journal article" date="2019" name="Nat. Ecol. Evol.">
        <title>Megaphylogeny resolves global patterns of mushroom evolution.</title>
        <authorList>
            <person name="Varga T."/>
            <person name="Krizsan K."/>
            <person name="Foldi C."/>
            <person name="Dima B."/>
            <person name="Sanchez-Garcia M."/>
            <person name="Sanchez-Ramirez S."/>
            <person name="Szollosi G.J."/>
            <person name="Szarkandi J.G."/>
            <person name="Papp V."/>
            <person name="Albert L."/>
            <person name="Andreopoulos W."/>
            <person name="Angelini C."/>
            <person name="Antonin V."/>
            <person name="Barry K.W."/>
            <person name="Bougher N.L."/>
            <person name="Buchanan P."/>
            <person name="Buyck B."/>
            <person name="Bense V."/>
            <person name="Catcheside P."/>
            <person name="Chovatia M."/>
            <person name="Cooper J."/>
            <person name="Damon W."/>
            <person name="Desjardin D."/>
            <person name="Finy P."/>
            <person name="Geml J."/>
            <person name="Haridas S."/>
            <person name="Hughes K."/>
            <person name="Justo A."/>
            <person name="Karasinski D."/>
            <person name="Kautmanova I."/>
            <person name="Kiss B."/>
            <person name="Kocsube S."/>
            <person name="Kotiranta H."/>
            <person name="LaButti K.M."/>
            <person name="Lechner B.E."/>
            <person name="Liimatainen K."/>
            <person name="Lipzen A."/>
            <person name="Lukacs Z."/>
            <person name="Mihaltcheva S."/>
            <person name="Morgado L.N."/>
            <person name="Niskanen T."/>
            <person name="Noordeloos M.E."/>
            <person name="Ohm R.A."/>
            <person name="Ortiz-Santana B."/>
            <person name="Ovrebo C."/>
            <person name="Racz N."/>
            <person name="Riley R."/>
            <person name="Savchenko A."/>
            <person name="Shiryaev A."/>
            <person name="Soop K."/>
            <person name="Spirin V."/>
            <person name="Szebenyi C."/>
            <person name="Tomsovsky M."/>
            <person name="Tulloss R.E."/>
            <person name="Uehling J."/>
            <person name="Grigoriev I.V."/>
            <person name="Vagvolgyi C."/>
            <person name="Papp T."/>
            <person name="Martin F.M."/>
            <person name="Miettinen O."/>
            <person name="Hibbett D.S."/>
            <person name="Nagy L.G."/>
        </authorList>
    </citation>
    <scope>NUCLEOTIDE SEQUENCE [LARGE SCALE GENOMIC DNA]</scope>
    <source>
        <strain evidence="2 3">CBS 962.96</strain>
    </source>
</reference>
<name>A0A4S8KMH2_DENBC</name>
<proteinExistence type="predicted"/>
<feature type="region of interest" description="Disordered" evidence="1">
    <location>
        <begin position="67"/>
        <end position="109"/>
    </location>
</feature>
<dbReference type="AlphaFoldDB" id="A0A4S8KMH2"/>
<gene>
    <name evidence="2" type="ORF">K435DRAFT_878699</name>
</gene>
<feature type="region of interest" description="Disordered" evidence="1">
    <location>
        <begin position="1"/>
        <end position="26"/>
    </location>
</feature>
<dbReference type="EMBL" id="ML180698">
    <property type="protein sequence ID" value="THU76814.1"/>
    <property type="molecule type" value="Genomic_DNA"/>
</dbReference>
<accession>A0A4S8KMH2</accession>